<evidence type="ECO:0000313" key="2">
    <source>
        <dbReference type="Proteomes" id="UP000499080"/>
    </source>
</evidence>
<dbReference type="EMBL" id="BGPR01000577">
    <property type="protein sequence ID" value="GBM27126.1"/>
    <property type="molecule type" value="Genomic_DNA"/>
</dbReference>
<dbReference type="Proteomes" id="UP000499080">
    <property type="component" value="Unassembled WGS sequence"/>
</dbReference>
<gene>
    <name evidence="1" type="ORF">AVEN_207468_1</name>
</gene>
<protein>
    <recommendedName>
        <fullName evidence="3">Transposase Tc1-like domain-containing protein</fullName>
    </recommendedName>
</protein>
<sequence>MTVYSIRSRRPVTYLPLTLRHHQSHLKWCRENRWLDVRRMSALDVLWRVNHLVLGIIKVILAGVQRDNWMSEGYPVSFSVLLMVD</sequence>
<proteinExistence type="predicted"/>
<dbReference type="AlphaFoldDB" id="A0A4Y2EFS7"/>
<comment type="caution">
    <text evidence="1">The sequence shown here is derived from an EMBL/GenBank/DDBJ whole genome shotgun (WGS) entry which is preliminary data.</text>
</comment>
<name>A0A4Y2EFS7_ARAVE</name>
<accession>A0A4Y2EFS7</accession>
<evidence type="ECO:0000313" key="1">
    <source>
        <dbReference type="EMBL" id="GBM27126.1"/>
    </source>
</evidence>
<keyword evidence="2" id="KW-1185">Reference proteome</keyword>
<evidence type="ECO:0008006" key="3">
    <source>
        <dbReference type="Google" id="ProtNLM"/>
    </source>
</evidence>
<organism evidence="1 2">
    <name type="scientific">Araneus ventricosus</name>
    <name type="common">Orbweaver spider</name>
    <name type="synonym">Epeira ventricosa</name>
    <dbReference type="NCBI Taxonomy" id="182803"/>
    <lineage>
        <taxon>Eukaryota</taxon>
        <taxon>Metazoa</taxon>
        <taxon>Ecdysozoa</taxon>
        <taxon>Arthropoda</taxon>
        <taxon>Chelicerata</taxon>
        <taxon>Arachnida</taxon>
        <taxon>Araneae</taxon>
        <taxon>Araneomorphae</taxon>
        <taxon>Entelegynae</taxon>
        <taxon>Araneoidea</taxon>
        <taxon>Araneidae</taxon>
        <taxon>Araneus</taxon>
    </lineage>
</organism>
<reference evidence="1 2" key="1">
    <citation type="journal article" date="2019" name="Sci. Rep.">
        <title>Orb-weaving spider Araneus ventricosus genome elucidates the spidroin gene catalogue.</title>
        <authorList>
            <person name="Kono N."/>
            <person name="Nakamura H."/>
            <person name="Ohtoshi R."/>
            <person name="Moran D.A.P."/>
            <person name="Shinohara A."/>
            <person name="Yoshida Y."/>
            <person name="Fujiwara M."/>
            <person name="Mori M."/>
            <person name="Tomita M."/>
            <person name="Arakawa K."/>
        </authorList>
    </citation>
    <scope>NUCLEOTIDE SEQUENCE [LARGE SCALE GENOMIC DNA]</scope>
</reference>